<feature type="compositionally biased region" description="Polar residues" evidence="1">
    <location>
        <begin position="15"/>
        <end position="25"/>
    </location>
</feature>
<gene>
    <name evidence="2" type="ORF">ANANG_G00239000</name>
</gene>
<feature type="compositionally biased region" description="Acidic residues" evidence="1">
    <location>
        <begin position="58"/>
        <end position="69"/>
    </location>
</feature>
<reference evidence="2" key="1">
    <citation type="submission" date="2021-01" db="EMBL/GenBank/DDBJ databases">
        <title>A chromosome-scale assembly of European eel, Anguilla anguilla.</title>
        <authorList>
            <person name="Henkel C."/>
            <person name="Jong-Raadsen S.A."/>
            <person name="Dufour S."/>
            <person name="Weltzien F.-A."/>
            <person name="Palstra A.P."/>
            <person name="Pelster B."/>
            <person name="Spaink H.P."/>
            <person name="Van Den Thillart G.E."/>
            <person name="Jansen H."/>
            <person name="Zahm M."/>
            <person name="Klopp C."/>
            <person name="Cedric C."/>
            <person name="Louis A."/>
            <person name="Berthelot C."/>
            <person name="Parey E."/>
            <person name="Roest Crollius H."/>
            <person name="Montfort J."/>
            <person name="Robinson-Rechavi M."/>
            <person name="Bucao C."/>
            <person name="Bouchez O."/>
            <person name="Gislard M."/>
            <person name="Lluch J."/>
            <person name="Milhes M."/>
            <person name="Lampietro C."/>
            <person name="Lopez Roques C."/>
            <person name="Donnadieu C."/>
            <person name="Braasch I."/>
            <person name="Desvignes T."/>
            <person name="Postlethwait J."/>
            <person name="Bobe J."/>
            <person name="Guiguen Y."/>
            <person name="Dirks R."/>
        </authorList>
    </citation>
    <scope>NUCLEOTIDE SEQUENCE</scope>
    <source>
        <strain evidence="2">Tag_6206</strain>
        <tissue evidence="2">Liver</tissue>
    </source>
</reference>
<feature type="region of interest" description="Disordered" evidence="1">
    <location>
        <begin position="1"/>
        <end position="209"/>
    </location>
</feature>
<name>A0A9D3LX66_ANGAN</name>
<dbReference type="AlphaFoldDB" id="A0A9D3LX66"/>
<protein>
    <submittedName>
        <fullName evidence="2">Uncharacterized protein</fullName>
    </submittedName>
</protein>
<sequence length="242" mass="26373">MGQVLGFSHCKEFGSVSSTPDSSPPCTVRITPDSSPPCTDGGNEESDFPELQTAREWSDDEYGGEDDEGGPAARRCGGPRDRTPSSSPSPTSPSPSRRGRASRRDSAGGGRRRGGARAGRVSVNRVDTDESLVPAESPELEWEQHAFLSGEEEEEREDAEEKEEGGERESLSAVVGAAQAERKRSPQAPNIATKKTASQQTPLLLRKPRQCHSHLCISREVRSPRRHHLPRLLLLARTLRKS</sequence>
<evidence type="ECO:0000313" key="3">
    <source>
        <dbReference type="Proteomes" id="UP001044222"/>
    </source>
</evidence>
<dbReference type="Proteomes" id="UP001044222">
    <property type="component" value="Chromosome 13"/>
</dbReference>
<evidence type="ECO:0000313" key="2">
    <source>
        <dbReference type="EMBL" id="KAG5837414.1"/>
    </source>
</evidence>
<accession>A0A9D3LX66</accession>
<dbReference type="EMBL" id="JAFIRN010000013">
    <property type="protein sequence ID" value="KAG5837414.1"/>
    <property type="molecule type" value="Genomic_DNA"/>
</dbReference>
<feature type="compositionally biased region" description="Acidic residues" evidence="1">
    <location>
        <begin position="150"/>
        <end position="164"/>
    </location>
</feature>
<evidence type="ECO:0000256" key="1">
    <source>
        <dbReference type="SAM" id="MobiDB-lite"/>
    </source>
</evidence>
<proteinExistence type="predicted"/>
<organism evidence="2 3">
    <name type="scientific">Anguilla anguilla</name>
    <name type="common">European freshwater eel</name>
    <name type="synonym">Muraena anguilla</name>
    <dbReference type="NCBI Taxonomy" id="7936"/>
    <lineage>
        <taxon>Eukaryota</taxon>
        <taxon>Metazoa</taxon>
        <taxon>Chordata</taxon>
        <taxon>Craniata</taxon>
        <taxon>Vertebrata</taxon>
        <taxon>Euteleostomi</taxon>
        <taxon>Actinopterygii</taxon>
        <taxon>Neopterygii</taxon>
        <taxon>Teleostei</taxon>
        <taxon>Anguilliformes</taxon>
        <taxon>Anguillidae</taxon>
        <taxon>Anguilla</taxon>
    </lineage>
</organism>
<keyword evidence="3" id="KW-1185">Reference proteome</keyword>
<comment type="caution">
    <text evidence="2">The sequence shown here is derived from an EMBL/GenBank/DDBJ whole genome shotgun (WGS) entry which is preliminary data.</text>
</comment>
<feature type="compositionally biased region" description="Polar residues" evidence="1">
    <location>
        <begin position="187"/>
        <end position="202"/>
    </location>
</feature>